<feature type="transmembrane region" description="Helical" evidence="1">
    <location>
        <begin position="7"/>
        <end position="27"/>
    </location>
</feature>
<dbReference type="RefSeq" id="WP_130509479.1">
    <property type="nucleotide sequence ID" value="NZ_SHKY01000001.1"/>
</dbReference>
<comment type="caution">
    <text evidence="2">The sequence shown here is derived from an EMBL/GenBank/DDBJ whole genome shotgun (WGS) entry which is preliminary data.</text>
</comment>
<accession>A0A4Q7ZJA5</accession>
<evidence type="ECO:0000313" key="3">
    <source>
        <dbReference type="Proteomes" id="UP000292564"/>
    </source>
</evidence>
<gene>
    <name evidence="2" type="ORF">EV385_2346</name>
</gene>
<name>A0A4Q7ZJA5_9ACTN</name>
<keyword evidence="1" id="KW-1133">Transmembrane helix</keyword>
<dbReference type="SUPFAM" id="SSF50998">
    <property type="entry name" value="Quinoprotein alcohol dehydrogenase-like"/>
    <property type="match status" value="1"/>
</dbReference>
<dbReference type="InterPro" id="IPR015943">
    <property type="entry name" value="WD40/YVTN_repeat-like_dom_sf"/>
</dbReference>
<evidence type="ECO:0000313" key="2">
    <source>
        <dbReference type="EMBL" id="RZU50571.1"/>
    </source>
</evidence>
<sequence>MASGGGWRGYAVCAVVVVIVLAATGVWNPFPKLWSWIDRDEPIAPGAAKWQARLGGTPRSVTIADDVVIVEYRTSIEAYGAGTGVRLWKSDADWSAVAGSGANAVVVTGRLITKGYQVLDPRTGAVRRTDSAATAVWTYTNAILDVHCGDGGCELTARDPRGGDPLWRVPSPSLGIVLDGDNPDLPGTRPLTGSQIDDQIAGPSLMPALLGLPEDRQVRIVDTAAGRLVQTVAQGTRQRVTVAGGRLLTVTGEARDGTCYYRVAATDPPATDPVWRRDLNLRTADDGAECRQDRDPVGGGDVVLGVDPVGRQVLIAAHDGRELWHGGEGERVLAVDDRYAVVREGDGRGARGRSLARGGGGWRRSIGAGTQAALTPYAAVLVEPKAGRVTAISPGSGAVLAEVKTTGKPYATGPGGLVLVSGRDLAYVPFAVDRAG</sequence>
<dbReference type="OrthoDB" id="3318700at2"/>
<dbReference type="EMBL" id="SHKY01000001">
    <property type="protein sequence ID" value="RZU50571.1"/>
    <property type="molecule type" value="Genomic_DNA"/>
</dbReference>
<protein>
    <submittedName>
        <fullName evidence="2">Uncharacterized protein</fullName>
    </submittedName>
</protein>
<dbReference type="AlphaFoldDB" id="A0A4Q7ZJA5"/>
<dbReference type="Gene3D" id="2.130.10.10">
    <property type="entry name" value="YVTN repeat-like/Quinoprotein amine dehydrogenase"/>
    <property type="match status" value="1"/>
</dbReference>
<keyword evidence="1" id="KW-0472">Membrane</keyword>
<keyword evidence="3" id="KW-1185">Reference proteome</keyword>
<dbReference type="Proteomes" id="UP000292564">
    <property type="component" value="Unassembled WGS sequence"/>
</dbReference>
<reference evidence="2 3" key="1">
    <citation type="submission" date="2019-02" db="EMBL/GenBank/DDBJ databases">
        <title>Sequencing the genomes of 1000 actinobacteria strains.</title>
        <authorList>
            <person name="Klenk H.-P."/>
        </authorList>
    </citation>
    <scope>NUCLEOTIDE SEQUENCE [LARGE SCALE GENOMIC DNA]</scope>
    <source>
        <strain evidence="2 3">DSM 45162</strain>
    </source>
</reference>
<evidence type="ECO:0000256" key="1">
    <source>
        <dbReference type="SAM" id="Phobius"/>
    </source>
</evidence>
<organism evidence="2 3">
    <name type="scientific">Krasilnikovia cinnamomea</name>
    <dbReference type="NCBI Taxonomy" id="349313"/>
    <lineage>
        <taxon>Bacteria</taxon>
        <taxon>Bacillati</taxon>
        <taxon>Actinomycetota</taxon>
        <taxon>Actinomycetes</taxon>
        <taxon>Micromonosporales</taxon>
        <taxon>Micromonosporaceae</taxon>
        <taxon>Krasilnikovia</taxon>
    </lineage>
</organism>
<proteinExistence type="predicted"/>
<dbReference type="InterPro" id="IPR011047">
    <property type="entry name" value="Quinoprotein_ADH-like_sf"/>
</dbReference>
<keyword evidence="1" id="KW-0812">Transmembrane</keyword>